<feature type="region of interest" description="Disordered" evidence="1">
    <location>
        <begin position="60"/>
        <end position="98"/>
    </location>
</feature>
<keyword evidence="2" id="KW-0812">Transmembrane</keyword>
<reference evidence="3" key="2">
    <citation type="submission" date="2025-09" db="UniProtKB">
        <authorList>
            <consortium name="Ensembl"/>
        </authorList>
    </citation>
    <scope>IDENTIFICATION</scope>
</reference>
<protein>
    <submittedName>
        <fullName evidence="3">Uncharacterized protein</fullName>
    </submittedName>
</protein>
<reference evidence="3" key="1">
    <citation type="submission" date="2025-08" db="UniProtKB">
        <authorList>
            <consortium name="Ensembl"/>
        </authorList>
    </citation>
    <scope>IDENTIFICATION</scope>
</reference>
<keyword evidence="4" id="KW-1185">Reference proteome</keyword>
<evidence type="ECO:0000256" key="2">
    <source>
        <dbReference type="SAM" id="Phobius"/>
    </source>
</evidence>
<accession>A0A3Q0SG46</accession>
<sequence>SMAAHVTPPPLAHTAAETTTLFPDLVTKIGAKGIISVVLLLMICVIGVLMWCLSRQKGDYVTNETDEKDEDVDSGDGESVGSDAELQSKEPLKAKEEE</sequence>
<dbReference type="Proteomes" id="UP000261340">
    <property type="component" value="Unplaced"/>
</dbReference>
<feature type="transmembrane region" description="Helical" evidence="2">
    <location>
        <begin position="33"/>
        <end position="53"/>
    </location>
</feature>
<evidence type="ECO:0000313" key="3">
    <source>
        <dbReference type="Ensembl" id="ENSACIP00000019315.1"/>
    </source>
</evidence>
<evidence type="ECO:0000256" key="1">
    <source>
        <dbReference type="SAM" id="MobiDB-lite"/>
    </source>
</evidence>
<feature type="compositionally biased region" description="Acidic residues" evidence="1">
    <location>
        <begin position="64"/>
        <end position="76"/>
    </location>
</feature>
<evidence type="ECO:0000313" key="4">
    <source>
        <dbReference type="Proteomes" id="UP000261340"/>
    </source>
</evidence>
<proteinExistence type="predicted"/>
<organism evidence="3 4">
    <name type="scientific">Amphilophus citrinellus</name>
    <name type="common">Midas cichlid</name>
    <name type="synonym">Cichlasoma citrinellum</name>
    <dbReference type="NCBI Taxonomy" id="61819"/>
    <lineage>
        <taxon>Eukaryota</taxon>
        <taxon>Metazoa</taxon>
        <taxon>Chordata</taxon>
        <taxon>Craniata</taxon>
        <taxon>Vertebrata</taxon>
        <taxon>Euteleostomi</taxon>
        <taxon>Actinopterygii</taxon>
        <taxon>Neopterygii</taxon>
        <taxon>Teleostei</taxon>
        <taxon>Neoteleostei</taxon>
        <taxon>Acanthomorphata</taxon>
        <taxon>Ovalentaria</taxon>
        <taxon>Cichlomorphae</taxon>
        <taxon>Cichliformes</taxon>
        <taxon>Cichlidae</taxon>
        <taxon>New World cichlids</taxon>
        <taxon>Cichlasomatinae</taxon>
        <taxon>Heroini</taxon>
        <taxon>Amphilophus</taxon>
    </lineage>
</organism>
<dbReference type="AlphaFoldDB" id="A0A3Q0SG46"/>
<keyword evidence="2" id="KW-0472">Membrane</keyword>
<name>A0A3Q0SG46_AMPCI</name>
<dbReference type="GeneTree" id="ENSGT00940000177277"/>
<dbReference type="Ensembl" id="ENSACIT00000019833.1">
    <property type="protein sequence ID" value="ENSACIP00000019315.1"/>
    <property type="gene ID" value="ENSACIG00000015048.1"/>
</dbReference>
<keyword evidence="2" id="KW-1133">Transmembrane helix</keyword>
<dbReference type="OMA" id="IAVLMWC"/>
<feature type="compositionally biased region" description="Basic and acidic residues" evidence="1">
    <location>
        <begin position="86"/>
        <end position="98"/>
    </location>
</feature>